<dbReference type="EMBL" id="DAAGWT010000044">
    <property type="protein sequence ID" value="HAB4874156.1"/>
    <property type="molecule type" value="Genomic_DNA"/>
</dbReference>
<dbReference type="Pfam" id="PF11047">
    <property type="entry name" value="SopD"/>
    <property type="match status" value="1"/>
</dbReference>
<sequence>QLKQYANPSQQDRFVMRFDMNQTQVLFEIDGKVIDKCNLHRLLNVSENCTFKVMEDDEVELFFKICIKYGEKIARYPELLEGFANELKDAVNEDDDIKDEVYKLMRSGEDRKMACVQWNGTLTEEEMNKLRCLQMGSFNITTQFFKIGYWELEGEVLFDMVHPILSYLLQAYKPSLSPDLIETNTMVFSDVLNKDYDDYQNNKREIDAILRRIYRTHDNTLFISEGPSCRNMLI</sequence>
<proteinExistence type="predicted"/>
<comment type="caution">
    <text evidence="1">The sequence shown here is derived from an EMBL/GenBank/DDBJ whole genome shotgun (WGS) entry which is preliminary data.</text>
</comment>
<accession>A0A6Y3CFL9</accession>
<reference evidence="1" key="2">
    <citation type="submission" date="2019-10" db="EMBL/GenBank/DDBJ databases">
        <authorList>
            <consortium name="NCBI Pathogen Detection Project"/>
        </authorList>
    </citation>
    <scope>NUCLEOTIDE SEQUENCE</scope>
    <source>
        <strain evidence="1">Salmonella enterica</strain>
    </source>
</reference>
<protein>
    <submittedName>
        <fullName evidence="1">Type III secretion system effector SopD2</fullName>
    </submittedName>
</protein>
<feature type="non-terminal residue" evidence="1">
    <location>
        <position position="1"/>
    </location>
</feature>
<evidence type="ECO:0000313" key="2">
    <source>
        <dbReference type="EMBL" id="HAE1328881.1"/>
    </source>
</evidence>
<reference evidence="1" key="1">
    <citation type="journal article" date="2018" name="Genome Biol.">
        <title>SKESA: strategic k-mer extension for scrupulous assemblies.</title>
        <authorList>
            <person name="Souvorov A."/>
            <person name="Agarwala R."/>
            <person name="Lipman D.J."/>
        </authorList>
    </citation>
    <scope>NUCLEOTIDE SEQUENCE</scope>
    <source>
        <strain evidence="1">Salmonella enterica</strain>
    </source>
</reference>
<dbReference type="InterPro" id="IPR022747">
    <property type="entry name" value="SopD"/>
</dbReference>
<dbReference type="AlphaFoldDB" id="A0A6Y3CFL9"/>
<dbReference type="Gene3D" id="3.30.2440.10">
    <property type="entry name" value="Secreted effector protein SifA"/>
    <property type="match status" value="1"/>
</dbReference>
<dbReference type="GO" id="GO:0033644">
    <property type="term" value="C:host cell membrane"/>
    <property type="evidence" value="ECO:0007669"/>
    <property type="project" value="InterPro"/>
</dbReference>
<name>A0A6Y3CFL9_SALET</name>
<organism evidence="1">
    <name type="scientific">Salmonella enterica I</name>
    <dbReference type="NCBI Taxonomy" id="59201"/>
    <lineage>
        <taxon>Bacteria</taxon>
        <taxon>Pseudomonadati</taxon>
        <taxon>Pseudomonadota</taxon>
        <taxon>Gammaproteobacteria</taxon>
        <taxon>Enterobacterales</taxon>
        <taxon>Enterobacteriaceae</taxon>
        <taxon>Salmonella</taxon>
    </lineage>
</organism>
<evidence type="ECO:0000313" key="1">
    <source>
        <dbReference type="EMBL" id="HAB4874156.1"/>
    </source>
</evidence>
<dbReference type="EMBL" id="DAAQXX010000045">
    <property type="protein sequence ID" value="HAE1328881.1"/>
    <property type="molecule type" value="Genomic_DNA"/>
</dbReference>
<dbReference type="NCBIfam" id="NF011907">
    <property type="entry name" value="PRK15380.1"/>
    <property type="match status" value="1"/>
</dbReference>
<gene>
    <name evidence="2" type="ORF">G2947_22015</name>
    <name evidence="1" type="ORF">GB029_22025</name>
</gene>